<dbReference type="Gene3D" id="2.30.30.240">
    <property type="entry name" value="PRC-barrel domain"/>
    <property type="match status" value="1"/>
</dbReference>
<evidence type="ECO:0000256" key="2">
    <source>
        <dbReference type="SAM" id="SignalP"/>
    </source>
</evidence>
<reference evidence="5" key="1">
    <citation type="submission" date="2016-10" db="EMBL/GenBank/DDBJ databases">
        <authorList>
            <person name="Varghese N."/>
            <person name="Submissions S."/>
        </authorList>
    </citation>
    <scope>NUCLEOTIDE SEQUENCE [LARGE SCALE GENOMIC DNA]</scope>
    <source>
        <strain evidence="5">Gh-105</strain>
    </source>
</reference>
<dbReference type="STRING" id="582675.SAMN05192565_113105"/>
<dbReference type="EMBL" id="FOPM01000013">
    <property type="protein sequence ID" value="SFG85113.1"/>
    <property type="molecule type" value="Genomic_DNA"/>
</dbReference>
<evidence type="ECO:0000313" key="5">
    <source>
        <dbReference type="Proteomes" id="UP000199229"/>
    </source>
</evidence>
<feature type="signal peptide" evidence="2">
    <location>
        <begin position="1"/>
        <end position="29"/>
    </location>
</feature>
<dbReference type="RefSeq" id="WP_091972429.1">
    <property type="nucleotide sequence ID" value="NZ_FOPM01000013.1"/>
</dbReference>
<sequence length="217" mass="21833">MNTSRRSVALLFALLCGAGAVGFDGAARAAEGADATPRAQFRTAPPAGALRVSKVLGVDVVGQDHVRVGTIADVLTDAEGRIETVVIGVGGVLGIGEKYVAVPFGLFAWNVGDVPLTGKPTSVATPQNAPSAEEAAKAGPATMPGSDTTREVLGAVQNHHTGRVTDTTGTVEASTPPAEPATVLAGASGNAPVRAEVRMTKAELAAAPAFRFDGDPK</sequence>
<dbReference type="SUPFAM" id="SSF50346">
    <property type="entry name" value="PRC-barrel domain"/>
    <property type="match status" value="1"/>
</dbReference>
<dbReference type="PANTHER" id="PTHR36505">
    <property type="entry name" value="BLR1072 PROTEIN"/>
    <property type="match status" value="1"/>
</dbReference>
<dbReference type="InterPro" id="IPR027275">
    <property type="entry name" value="PRC-brl_dom"/>
</dbReference>
<feature type="compositionally biased region" description="Polar residues" evidence="1">
    <location>
        <begin position="121"/>
        <end position="130"/>
    </location>
</feature>
<dbReference type="Proteomes" id="UP000199229">
    <property type="component" value="Unassembled WGS sequence"/>
</dbReference>
<feature type="compositionally biased region" description="Polar residues" evidence="1">
    <location>
        <begin position="164"/>
        <end position="173"/>
    </location>
</feature>
<keyword evidence="2" id="KW-0732">Signal</keyword>
<dbReference type="Pfam" id="PF05239">
    <property type="entry name" value="PRC"/>
    <property type="match status" value="1"/>
</dbReference>
<feature type="domain" description="PRC-barrel" evidence="3">
    <location>
        <begin position="50"/>
        <end position="105"/>
    </location>
</feature>
<evidence type="ECO:0000313" key="4">
    <source>
        <dbReference type="EMBL" id="SFG85113.1"/>
    </source>
</evidence>
<dbReference type="InterPro" id="IPR011033">
    <property type="entry name" value="PRC_barrel-like_sf"/>
</dbReference>
<dbReference type="PANTHER" id="PTHR36505:SF1">
    <property type="entry name" value="BLR1072 PROTEIN"/>
    <property type="match status" value="1"/>
</dbReference>
<protein>
    <submittedName>
        <fullName evidence="4">PRC-barrel domain-containing protein</fullName>
    </submittedName>
</protein>
<dbReference type="OrthoDB" id="7994716at2"/>
<feature type="region of interest" description="Disordered" evidence="1">
    <location>
        <begin position="121"/>
        <end position="189"/>
    </location>
</feature>
<keyword evidence="5" id="KW-1185">Reference proteome</keyword>
<organism evidence="4 5">
    <name type="scientific">Methylobacterium gossipiicola</name>
    <dbReference type="NCBI Taxonomy" id="582675"/>
    <lineage>
        <taxon>Bacteria</taxon>
        <taxon>Pseudomonadati</taxon>
        <taxon>Pseudomonadota</taxon>
        <taxon>Alphaproteobacteria</taxon>
        <taxon>Hyphomicrobiales</taxon>
        <taxon>Methylobacteriaceae</taxon>
        <taxon>Methylobacterium</taxon>
    </lineage>
</organism>
<evidence type="ECO:0000259" key="3">
    <source>
        <dbReference type="Pfam" id="PF05239"/>
    </source>
</evidence>
<feature type="chain" id="PRO_5011704592" evidence="2">
    <location>
        <begin position="30"/>
        <end position="217"/>
    </location>
</feature>
<accession>A0A1I2V7W5</accession>
<evidence type="ECO:0000256" key="1">
    <source>
        <dbReference type="SAM" id="MobiDB-lite"/>
    </source>
</evidence>
<dbReference type="AlphaFoldDB" id="A0A1I2V7W5"/>
<gene>
    <name evidence="4" type="ORF">SAMN05192565_113105</name>
</gene>
<proteinExistence type="predicted"/>
<name>A0A1I2V7W5_9HYPH</name>